<dbReference type="SUPFAM" id="SSF52047">
    <property type="entry name" value="RNI-like"/>
    <property type="match status" value="1"/>
</dbReference>
<accession>A0A8H4QHH9</accession>
<dbReference type="AlphaFoldDB" id="A0A8H4QHH9"/>
<organism evidence="1 2">
    <name type="scientific">Agrocybe pediades</name>
    <dbReference type="NCBI Taxonomy" id="84607"/>
    <lineage>
        <taxon>Eukaryota</taxon>
        <taxon>Fungi</taxon>
        <taxon>Dikarya</taxon>
        <taxon>Basidiomycota</taxon>
        <taxon>Agaricomycotina</taxon>
        <taxon>Agaricomycetes</taxon>
        <taxon>Agaricomycetidae</taxon>
        <taxon>Agaricales</taxon>
        <taxon>Agaricineae</taxon>
        <taxon>Strophariaceae</taxon>
        <taxon>Agrocybe</taxon>
    </lineage>
</organism>
<comment type="caution">
    <text evidence="1">The sequence shown here is derived from an EMBL/GenBank/DDBJ whole genome shotgun (WGS) entry which is preliminary data.</text>
</comment>
<dbReference type="Gene3D" id="3.80.10.10">
    <property type="entry name" value="Ribonuclease Inhibitor"/>
    <property type="match status" value="1"/>
</dbReference>
<evidence type="ECO:0000313" key="2">
    <source>
        <dbReference type="Proteomes" id="UP000521872"/>
    </source>
</evidence>
<protein>
    <submittedName>
        <fullName evidence="1">Uncharacterized protein</fullName>
    </submittedName>
</protein>
<sequence>MYVTVGPINEKHLERMDSYTQRIRHFIVYLDKENAVKISPHIFMYLSEMRHSRLFPAIKILTIPNLHGVPDLSGLWLIPSSTLTEVNILGIIANGVAETLLDRMSRSSPGIQRISLEGDFDLDPFADVLERFANLKELSLYMGRSRNISAYVLDALSRLDKLQDLRLFMKVDAEFTSSNSKNLYRPRESDNHLCFNSLERFYMTARPQTALDILKHLPALKSMSRFSVYLLTGNYPVAHRFLQNILQICPTTLRHLTLSSDGDAPVALDIGFRNFLDFPFSCLETLDTSEVLQIAFFRLYNRKNRI</sequence>
<keyword evidence="2" id="KW-1185">Reference proteome</keyword>
<proteinExistence type="predicted"/>
<gene>
    <name evidence="1" type="ORF">D9613_007114</name>
</gene>
<name>A0A8H4QHH9_9AGAR</name>
<evidence type="ECO:0000313" key="1">
    <source>
        <dbReference type="EMBL" id="KAF4611147.1"/>
    </source>
</evidence>
<dbReference type="InterPro" id="IPR032675">
    <property type="entry name" value="LRR_dom_sf"/>
</dbReference>
<reference evidence="1 2" key="1">
    <citation type="submission" date="2019-12" db="EMBL/GenBank/DDBJ databases">
        <authorList>
            <person name="Floudas D."/>
            <person name="Bentzer J."/>
            <person name="Ahren D."/>
            <person name="Johansson T."/>
            <person name="Persson P."/>
            <person name="Tunlid A."/>
        </authorList>
    </citation>
    <scope>NUCLEOTIDE SEQUENCE [LARGE SCALE GENOMIC DNA]</scope>
    <source>
        <strain evidence="1 2">CBS 102.39</strain>
    </source>
</reference>
<dbReference type="EMBL" id="JAACJL010000058">
    <property type="protein sequence ID" value="KAF4611147.1"/>
    <property type="molecule type" value="Genomic_DNA"/>
</dbReference>
<dbReference type="Proteomes" id="UP000521872">
    <property type="component" value="Unassembled WGS sequence"/>
</dbReference>